<dbReference type="EMBL" id="RPDH01000001">
    <property type="protein sequence ID" value="RPE13150.1"/>
    <property type="molecule type" value="Genomic_DNA"/>
</dbReference>
<organism evidence="2 3">
    <name type="scientific">Chitinophaga lutea</name>
    <dbReference type="NCBI Taxonomy" id="2488634"/>
    <lineage>
        <taxon>Bacteria</taxon>
        <taxon>Pseudomonadati</taxon>
        <taxon>Bacteroidota</taxon>
        <taxon>Chitinophagia</taxon>
        <taxon>Chitinophagales</taxon>
        <taxon>Chitinophagaceae</taxon>
        <taxon>Chitinophaga</taxon>
    </lineage>
</organism>
<protein>
    <submittedName>
        <fullName evidence="2">Crp/Fnr family transcriptional regulator</fullName>
    </submittedName>
</protein>
<dbReference type="Gene3D" id="2.60.120.10">
    <property type="entry name" value="Jelly Rolls"/>
    <property type="match status" value="1"/>
</dbReference>
<accession>A0A3N4QAY3</accession>
<dbReference type="InterPro" id="IPR018490">
    <property type="entry name" value="cNMP-bd_dom_sf"/>
</dbReference>
<dbReference type="SUPFAM" id="SSF51206">
    <property type="entry name" value="cAMP-binding domain-like"/>
    <property type="match status" value="1"/>
</dbReference>
<evidence type="ECO:0000259" key="1">
    <source>
        <dbReference type="PROSITE" id="PS50042"/>
    </source>
</evidence>
<dbReference type="PROSITE" id="PS50042">
    <property type="entry name" value="CNMP_BINDING_3"/>
    <property type="match status" value="1"/>
</dbReference>
<name>A0A3N4QAY3_9BACT</name>
<proteinExistence type="predicted"/>
<evidence type="ECO:0000313" key="3">
    <source>
        <dbReference type="Proteomes" id="UP000278351"/>
    </source>
</evidence>
<keyword evidence="3" id="KW-1185">Reference proteome</keyword>
<dbReference type="Pfam" id="PF00027">
    <property type="entry name" value="cNMP_binding"/>
    <property type="match status" value="1"/>
</dbReference>
<reference evidence="2 3" key="1">
    <citation type="submission" date="2018-11" db="EMBL/GenBank/DDBJ databases">
        <title>Chitinophaga lutea sp.nov., isolate from arsenic contaminated soil.</title>
        <authorList>
            <person name="Zong Y."/>
        </authorList>
    </citation>
    <scope>NUCLEOTIDE SEQUENCE [LARGE SCALE GENOMIC DNA]</scope>
    <source>
        <strain evidence="2 3">ZY74</strain>
    </source>
</reference>
<feature type="domain" description="Cyclic nucleotide-binding" evidence="1">
    <location>
        <begin position="78"/>
        <end position="176"/>
    </location>
</feature>
<dbReference type="InterPro" id="IPR000595">
    <property type="entry name" value="cNMP-bd_dom"/>
</dbReference>
<dbReference type="Proteomes" id="UP000278351">
    <property type="component" value="Unassembled WGS sequence"/>
</dbReference>
<gene>
    <name evidence="2" type="ORF">EGT74_06360</name>
</gene>
<comment type="caution">
    <text evidence="2">The sequence shown here is derived from an EMBL/GenBank/DDBJ whole genome shotgun (WGS) entry which is preliminary data.</text>
</comment>
<sequence>MMKLPRFEHGASRRAILYKKILRMDFSSKGHPDEKGVPEPALPVAGVDPSGMGSEQKMILLRQYCLSLPSRTGQPLMVPEAELSVLADCMAFRMFDKGTQILAAGDTEEWLHLVVAGIVRRYFIRRGDQVTAQFAMEGQLAGSEVSFYSDSLSNYFLEAVTKTTMLSLPRTRFLELRAGSHFISRLVRMMMISFLIERARVDAWLRLDVRTQMKALLDSHPEYFIRIQHKLLATYLDVSPETFSRVKNEVVGQLVKDV</sequence>
<dbReference type="AlphaFoldDB" id="A0A3N4QAY3"/>
<dbReference type="CDD" id="cd00038">
    <property type="entry name" value="CAP_ED"/>
    <property type="match status" value="1"/>
</dbReference>
<dbReference type="InterPro" id="IPR014710">
    <property type="entry name" value="RmlC-like_jellyroll"/>
</dbReference>
<evidence type="ECO:0000313" key="2">
    <source>
        <dbReference type="EMBL" id="RPE13150.1"/>
    </source>
</evidence>